<evidence type="ECO:0000259" key="2">
    <source>
        <dbReference type="PROSITE" id="PS50943"/>
    </source>
</evidence>
<dbReference type="Proteomes" id="UP000247832">
    <property type="component" value="Unassembled WGS sequence"/>
</dbReference>
<dbReference type="InterPro" id="IPR041413">
    <property type="entry name" value="MLTR_LBD"/>
</dbReference>
<protein>
    <submittedName>
        <fullName evidence="3">Transcriptional regulator</fullName>
    </submittedName>
</protein>
<dbReference type="Gene3D" id="1.10.260.40">
    <property type="entry name" value="lambda repressor-like DNA-binding domains"/>
    <property type="match status" value="1"/>
</dbReference>
<dbReference type="PROSITE" id="PS50943">
    <property type="entry name" value="HTH_CROC1"/>
    <property type="match status" value="1"/>
</dbReference>
<feature type="region of interest" description="Disordered" evidence="1">
    <location>
        <begin position="281"/>
        <end position="321"/>
    </location>
</feature>
<dbReference type="Pfam" id="PF13560">
    <property type="entry name" value="HTH_31"/>
    <property type="match status" value="1"/>
</dbReference>
<organism evidence="3 4">
    <name type="scientific">Arthrobacter livingstonensis</name>
    <dbReference type="NCBI Taxonomy" id="670078"/>
    <lineage>
        <taxon>Bacteria</taxon>
        <taxon>Bacillati</taxon>
        <taxon>Actinomycetota</taxon>
        <taxon>Actinomycetes</taxon>
        <taxon>Micrococcales</taxon>
        <taxon>Micrococcaceae</taxon>
        <taxon>Arthrobacter</taxon>
    </lineage>
</organism>
<dbReference type="RefSeq" id="WP_110502753.1">
    <property type="nucleotide sequence ID" value="NZ_QJVD01000033.1"/>
</dbReference>
<dbReference type="AlphaFoldDB" id="A0A2V5L4E1"/>
<dbReference type="Gene3D" id="3.30.450.180">
    <property type="match status" value="1"/>
</dbReference>
<proteinExistence type="predicted"/>
<comment type="caution">
    <text evidence="3">The sequence shown here is derived from an EMBL/GenBank/DDBJ whole genome shotgun (WGS) entry which is preliminary data.</text>
</comment>
<name>A0A2V5L4E1_9MICC</name>
<dbReference type="SMART" id="SM00530">
    <property type="entry name" value="HTH_XRE"/>
    <property type="match status" value="1"/>
</dbReference>
<dbReference type="EMBL" id="QJVD01000033">
    <property type="protein sequence ID" value="PYI64984.1"/>
    <property type="molecule type" value="Genomic_DNA"/>
</dbReference>
<dbReference type="SUPFAM" id="SSF47413">
    <property type="entry name" value="lambda repressor-like DNA-binding domains"/>
    <property type="match status" value="1"/>
</dbReference>
<accession>A0A2V5L4E1</accession>
<dbReference type="PANTHER" id="PTHR35010:SF2">
    <property type="entry name" value="BLL4672 PROTEIN"/>
    <property type="match status" value="1"/>
</dbReference>
<dbReference type="PANTHER" id="PTHR35010">
    <property type="entry name" value="BLL4672 PROTEIN-RELATED"/>
    <property type="match status" value="1"/>
</dbReference>
<dbReference type="InterPro" id="IPR001387">
    <property type="entry name" value="Cro/C1-type_HTH"/>
</dbReference>
<evidence type="ECO:0000313" key="3">
    <source>
        <dbReference type="EMBL" id="PYI64984.1"/>
    </source>
</evidence>
<dbReference type="InterPro" id="IPR010982">
    <property type="entry name" value="Lambda_DNA-bd_dom_sf"/>
</dbReference>
<dbReference type="GO" id="GO:0003677">
    <property type="term" value="F:DNA binding"/>
    <property type="evidence" value="ECO:0007669"/>
    <property type="project" value="InterPro"/>
</dbReference>
<reference evidence="3 4" key="1">
    <citation type="submission" date="2018-05" db="EMBL/GenBank/DDBJ databases">
        <title>Genetic diversity of glacier-inhabiting Cryobacterium bacteria in China and description of Cryobacterium mengkeensis sp. nov. and Arthrobacter glacialis sp. nov.</title>
        <authorList>
            <person name="Liu Q."/>
            <person name="Xin Y.-H."/>
        </authorList>
    </citation>
    <scope>NUCLEOTIDE SEQUENCE [LARGE SCALE GENOMIC DNA]</scope>
    <source>
        <strain evidence="3 4">LI2</strain>
    </source>
</reference>
<gene>
    <name evidence="3" type="ORF">CVV68_19960</name>
</gene>
<sequence length="321" mass="35614">MNNRSEIREFLSSRRAKLTPQQVGLPTFGGIRRVPGLRREEVSLLAGVSVEYYTRMERGNLAGVSDSVLESISRALRLNEAEHQHLFNLARAAGPSPRTRRQPAKEIDASIQHILDGMVGIPAFVQNGHLDVVAANDLGRALYSEAFKDQTHQLNYARFVFFNPRSQSLYTDWNLAADTVVAMLHAEAGRDPFDRCLTDLVGELSTRSEEFRKRWAQHDVRHHRSGVKTIRHPAVGDLELHFNALELTATPGLTMFAYSAEPGSSSADGLQLLASWAATTNTAQQDPVRKAHRPTGDASAADQTRTRLPIPPSIPSHQQQE</sequence>
<dbReference type="CDD" id="cd00093">
    <property type="entry name" value="HTH_XRE"/>
    <property type="match status" value="1"/>
</dbReference>
<keyword evidence="4" id="KW-1185">Reference proteome</keyword>
<feature type="domain" description="HTH cro/C1-type" evidence="2">
    <location>
        <begin position="36"/>
        <end position="83"/>
    </location>
</feature>
<dbReference type="OrthoDB" id="3518652at2"/>
<dbReference type="Pfam" id="PF17765">
    <property type="entry name" value="MLTR_LBD"/>
    <property type="match status" value="1"/>
</dbReference>
<evidence type="ECO:0000313" key="4">
    <source>
        <dbReference type="Proteomes" id="UP000247832"/>
    </source>
</evidence>
<evidence type="ECO:0000256" key="1">
    <source>
        <dbReference type="SAM" id="MobiDB-lite"/>
    </source>
</evidence>